<comment type="caution">
    <text evidence="2">The sequence shown here is derived from an EMBL/GenBank/DDBJ whole genome shotgun (WGS) entry which is preliminary data.</text>
</comment>
<sequence length="166" mass="18625">EGYITPNDTTFLTDNSAETCTIFQADEHSDIPQYTTFRVVVLDEKVEYLNFTLLGVNLTCSGNLFVMPLTVQQTINWSGIWATCHLIDSGVENLSERCIFSCRCLGGCREIQVIKRPRNVEESTWSLCHLSISYPTTTGSFIIIIDNWSHLLIIVILISLVPFSAA</sequence>
<feature type="non-terminal residue" evidence="2">
    <location>
        <position position="1"/>
    </location>
</feature>
<dbReference type="AlphaFoldDB" id="A0AAD9MQ49"/>
<protein>
    <submittedName>
        <fullName evidence="2">Uncharacterized protein</fullName>
    </submittedName>
</protein>
<name>A0AAD9MQ49_9ANNE</name>
<gene>
    <name evidence="2" type="ORF">LSH36_1124g00019</name>
</gene>
<dbReference type="Proteomes" id="UP001208570">
    <property type="component" value="Unassembled WGS sequence"/>
</dbReference>
<feature type="transmembrane region" description="Helical" evidence="1">
    <location>
        <begin position="148"/>
        <end position="165"/>
    </location>
</feature>
<keyword evidence="1" id="KW-0472">Membrane</keyword>
<evidence type="ECO:0000256" key="1">
    <source>
        <dbReference type="SAM" id="Phobius"/>
    </source>
</evidence>
<evidence type="ECO:0000313" key="3">
    <source>
        <dbReference type="Proteomes" id="UP001208570"/>
    </source>
</evidence>
<proteinExistence type="predicted"/>
<keyword evidence="3" id="KW-1185">Reference proteome</keyword>
<keyword evidence="1" id="KW-0812">Transmembrane</keyword>
<organism evidence="2 3">
    <name type="scientific">Paralvinella palmiformis</name>
    <dbReference type="NCBI Taxonomy" id="53620"/>
    <lineage>
        <taxon>Eukaryota</taxon>
        <taxon>Metazoa</taxon>
        <taxon>Spiralia</taxon>
        <taxon>Lophotrochozoa</taxon>
        <taxon>Annelida</taxon>
        <taxon>Polychaeta</taxon>
        <taxon>Sedentaria</taxon>
        <taxon>Canalipalpata</taxon>
        <taxon>Terebellida</taxon>
        <taxon>Terebelliformia</taxon>
        <taxon>Alvinellidae</taxon>
        <taxon>Paralvinella</taxon>
    </lineage>
</organism>
<accession>A0AAD9MQ49</accession>
<reference evidence="2" key="1">
    <citation type="journal article" date="2023" name="Mol. Biol. Evol.">
        <title>Third-Generation Sequencing Reveals the Adaptive Role of the Epigenome in Three Deep-Sea Polychaetes.</title>
        <authorList>
            <person name="Perez M."/>
            <person name="Aroh O."/>
            <person name="Sun Y."/>
            <person name="Lan Y."/>
            <person name="Juniper S.K."/>
            <person name="Young C.R."/>
            <person name="Angers B."/>
            <person name="Qian P.Y."/>
        </authorList>
    </citation>
    <scope>NUCLEOTIDE SEQUENCE</scope>
    <source>
        <strain evidence="2">P08H-3</strain>
    </source>
</reference>
<evidence type="ECO:0000313" key="2">
    <source>
        <dbReference type="EMBL" id="KAK2141310.1"/>
    </source>
</evidence>
<dbReference type="EMBL" id="JAODUP010001123">
    <property type="protein sequence ID" value="KAK2141310.1"/>
    <property type="molecule type" value="Genomic_DNA"/>
</dbReference>
<keyword evidence="1" id="KW-1133">Transmembrane helix</keyword>